<keyword evidence="3" id="KW-1185">Reference proteome</keyword>
<dbReference type="Gene3D" id="3.10.450.50">
    <property type="match status" value="1"/>
</dbReference>
<name>A0ABY5WVV5_LEICA</name>
<dbReference type="RefSeq" id="WP_260002380.1">
    <property type="nucleotide sequence ID" value="NZ_CP081078.1"/>
</dbReference>
<dbReference type="Proteomes" id="UP001058184">
    <property type="component" value="Chromosome"/>
</dbReference>
<evidence type="ECO:0000313" key="2">
    <source>
        <dbReference type="EMBL" id="UWQ58323.1"/>
    </source>
</evidence>
<accession>A0ABY5WVV5</accession>
<gene>
    <name evidence="2" type="ORF">K3722_17855</name>
</gene>
<feature type="domain" description="SnoaL-like" evidence="1">
    <location>
        <begin position="7"/>
        <end position="109"/>
    </location>
</feature>
<organism evidence="2 3">
    <name type="scientific">Leisingera caerulea</name>
    <name type="common">Phaeobacter caeruleus</name>
    <dbReference type="NCBI Taxonomy" id="506591"/>
    <lineage>
        <taxon>Bacteria</taxon>
        <taxon>Pseudomonadati</taxon>
        <taxon>Pseudomonadota</taxon>
        <taxon>Alphaproteobacteria</taxon>
        <taxon>Rhodobacterales</taxon>
        <taxon>Roseobacteraceae</taxon>
        <taxon>Leisingera</taxon>
    </lineage>
</organism>
<dbReference type="InterPro" id="IPR011944">
    <property type="entry name" value="Steroid_delta5-4_isomerase"/>
</dbReference>
<dbReference type="EMBL" id="CP081078">
    <property type="protein sequence ID" value="UWQ58323.1"/>
    <property type="molecule type" value="Genomic_DNA"/>
</dbReference>
<evidence type="ECO:0000313" key="3">
    <source>
        <dbReference type="Proteomes" id="UP001058184"/>
    </source>
</evidence>
<dbReference type="InterPro" id="IPR037401">
    <property type="entry name" value="SnoaL-like"/>
</dbReference>
<dbReference type="InterPro" id="IPR032710">
    <property type="entry name" value="NTF2-like_dom_sf"/>
</dbReference>
<dbReference type="Pfam" id="PF12680">
    <property type="entry name" value="SnoaL_2"/>
    <property type="match status" value="1"/>
</dbReference>
<proteinExistence type="predicted"/>
<sequence>MNVADTARKYAEAWSSGDPDAVASYYAENGSITINRGDPIEGRKAVSEMAAGFYAEFPDLIVLLDHLRVAGNHVMFGWTLEGTHSGTGQKVRVPGWEEWDLDAEGKVAESRGWFDAGEYERQIAEGI</sequence>
<reference evidence="2" key="1">
    <citation type="submission" date="2021-08" db="EMBL/GenBank/DDBJ databases">
        <authorList>
            <person name="Nwanade C."/>
            <person name="Wang M."/>
            <person name="Masoudi A."/>
            <person name="Yu Z."/>
            <person name="Liu J."/>
        </authorList>
    </citation>
    <scope>NUCLEOTIDE SEQUENCE</scope>
    <source>
        <strain evidence="2">S141</strain>
    </source>
</reference>
<dbReference type="NCBIfam" id="TIGR02246">
    <property type="entry name" value="SgcJ/EcaC family oxidoreductase"/>
    <property type="match status" value="1"/>
</dbReference>
<dbReference type="SUPFAM" id="SSF54427">
    <property type="entry name" value="NTF2-like"/>
    <property type="match status" value="1"/>
</dbReference>
<protein>
    <submittedName>
        <fullName evidence="2">Ester cyclase</fullName>
    </submittedName>
</protein>
<evidence type="ECO:0000259" key="1">
    <source>
        <dbReference type="Pfam" id="PF12680"/>
    </source>
</evidence>